<sequence length="583" mass="65137">MPALSKAHDLFPNPDVPRRTTPAFRRSRLTWLCVTLCLTCAISSAQPANGQDELDLPGVSEKHQMIPMRDGKSLSAYLYFPVGDGPWPVVFEQRYASVRGKSTRLAAAKLARAGYVVALVNFRGTQLSEGHYVGYRALQWGELQDGYDTCEWLGTQKWSTGKVGTFGSSQGGYAQNYLAVTQPPHLVCQHMTDTGLSLFQEGYRIGGTTRPERFKGMDGVCRDPADNRRLMAEWFKHPNYDEYWQAEDCTLHFDKMNVPCFTTGSWYDFMNQGSIASFQGRQHRGGQDSRGKQQLVIGPWLHGRLNKGHKVGELTYPENAAWPAEDYMVKWFDHFMKGKDNGVDTEPNVRYYVMGAVGEPGSPGNEWRAADDFPPAADEVSFYLQQDGELKTETPASTNSSTSYESDPLNPMQIPGRAFPGARDARPFEQQSQVLTFTSEPLTHPIEWTGRAQAELFVSSTARDTDFIVRISDVYPDGRSILIVGYPLRARYREGFDHEALLKPGEVYKLAFPVGWLSQIFNKGHRIRVTVASTGAPFYEPNPQTGKPLTIEFPDDAVKATNTLHHSATHASRIIATVVKSVP</sequence>
<dbReference type="RefSeq" id="WP_083732472.1">
    <property type="nucleotide sequence ID" value="NZ_CP017641.1"/>
</dbReference>
<dbReference type="Gene3D" id="3.40.50.1820">
    <property type="entry name" value="alpha/beta hydrolase"/>
    <property type="match status" value="1"/>
</dbReference>
<dbReference type="Gene3D" id="2.60.120.260">
    <property type="entry name" value="Galactose-binding domain-like"/>
    <property type="match status" value="1"/>
</dbReference>
<feature type="region of interest" description="Disordered" evidence="2">
    <location>
        <begin position="388"/>
        <end position="411"/>
    </location>
</feature>
<evidence type="ECO:0000256" key="2">
    <source>
        <dbReference type="SAM" id="MobiDB-lite"/>
    </source>
</evidence>
<dbReference type="InterPro" id="IPR029058">
    <property type="entry name" value="AB_hydrolase_fold"/>
</dbReference>
<dbReference type="InterPro" id="IPR005674">
    <property type="entry name" value="CocE/Ser_esterase"/>
</dbReference>
<dbReference type="AlphaFoldDB" id="A0A1P8WRL2"/>
<dbReference type="Proteomes" id="UP000187735">
    <property type="component" value="Chromosome"/>
</dbReference>
<keyword evidence="1 4" id="KW-0378">Hydrolase</keyword>
<dbReference type="KEGG" id="fmr:Fuma_06367"/>
<evidence type="ECO:0000313" key="4">
    <source>
        <dbReference type="EMBL" id="APZ96694.1"/>
    </source>
</evidence>
<organism evidence="4 5">
    <name type="scientific">Fuerstiella marisgermanici</name>
    <dbReference type="NCBI Taxonomy" id="1891926"/>
    <lineage>
        <taxon>Bacteria</taxon>
        <taxon>Pseudomonadati</taxon>
        <taxon>Planctomycetota</taxon>
        <taxon>Planctomycetia</taxon>
        <taxon>Planctomycetales</taxon>
        <taxon>Planctomycetaceae</taxon>
        <taxon>Fuerstiella</taxon>
    </lineage>
</organism>
<evidence type="ECO:0000259" key="3">
    <source>
        <dbReference type="SMART" id="SM00939"/>
    </source>
</evidence>
<dbReference type="Pfam" id="PF02129">
    <property type="entry name" value="Peptidase_S15"/>
    <property type="match status" value="2"/>
</dbReference>
<accession>A0A1P8WRL2</accession>
<evidence type="ECO:0000256" key="1">
    <source>
        <dbReference type="ARBA" id="ARBA00022801"/>
    </source>
</evidence>
<evidence type="ECO:0000313" key="5">
    <source>
        <dbReference type="Proteomes" id="UP000187735"/>
    </source>
</evidence>
<dbReference type="EMBL" id="CP017641">
    <property type="protein sequence ID" value="APZ96694.1"/>
    <property type="molecule type" value="Genomic_DNA"/>
</dbReference>
<feature type="domain" description="Xaa-Pro dipeptidyl-peptidase C-terminal" evidence="3">
    <location>
        <begin position="329"/>
        <end position="575"/>
    </location>
</feature>
<dbReference type="InterPro" id="IPR000383">
    <property type="entry name" value="Xaa-Pro-like_dom"/>
</dbReference>
<proteinExistence type="predicted"/>
<dbReference type="SUPFAM" id="SSF49785">
    <property type="entry name" value="Galactose-binding domain-like"/>
    <property type="match status" value="1"/>
</dbReference>
<dbReference type="STRING" id="1891926.Fuma_06367"/>
<dbReference type="InterPro" id="IPR008979">
    <property type="entry name" value="Galactose-bd-like_sf"/>
</dbReference>
<name>A0A1P8WRL2_9PLAN</name>
<dbReference type="EC" id="3.1.1.84" evidence="4"/>
<gene>
    <name evidence="4" type="primary">cocE_3</name>
    <name evidence="4" type="ORF">Fuma_06367</name>
</gene>
<dbReference type="Pfam" id="PF08530">
    <property type="entry name" value="PepX_C"/>
    <property type="match status" value="1"/>
</dbReference>
<keyword evidence="5" id="KW-1185">Reference proteome</keyword>
<feature type="compositionally biased region" description="Polar residues" evidence="2">
    <location>
        <begin position="394"/>
        <end position="405"/>
    </location>
</feature>
<dbReference type="SUPFAM" id="SSF53474">
    <property type="entry name" value="alpha/beta-Hydrolases"/>
    <property type="match status" value="1"/>
</dbReference>
<dbReference type="NCBIfam" id="TIGR00976">
    <property type="entry name" value="CocE_NonD"/>
    <property type="match status" value="2"/>
</dbReference>
<dbReference type="GO" id="GO:0008239">
    <property type="term" value="F:dipeptidyl-peptidase activity"/>
    <property type="evidence" value="ECO:0007669"/>
    <property type="project" value="InterPro"/>
</dbReference>
<reference evidence="4 5" key="1">
    <citation type="journal article" date="2016" name="Front. Microbiol.">
        <title>Fuerstia marisgermanicae gen. nov., sp. nov., an Unusual Member of the Phylum Planctomycetes from the German Wadden Sea.</title>
        <authorList>
            <person name="Kohn T."/>
            <person name="Heuer A."/>
            <person name="Jogler M."/>
            <person name="Vollmers J."/>
            <person name="Boedeker C."/>
            <person name="Bunk B."/>
            <person name="Rast P."/>
            <person name="Borchert D."/>
            <person name="Glockner I."/>
            <person name="Freese H.M."/>
            <person name="Klenk H.P."/>
            <person name="Overmann J."/>
            <person name="Kaster A.K."/>
            <person name="Rohde M."/>
            <person name="Wiegand S."/>
            <person name="Jogler C."/>
        </authorList>
    </citation>
    <scope>NUCLEOTIDE SEQUENCE [LARGE SCALE GENOMIC DNA]</scope>
    <source>
        <strain evidence="4 5">NH11</strain>
    </source>
</reference>
<dbReference type="InterPro" id="IPR013736">
    <property type="entry name" value="Xaa-Pro_dipept_C"/>
</dbReference>
<dbReference type="SMART" id="SM00939">
    <property type="entry name" value="PepX_C"/>
    <property type="match status" value="1"/>
</dbReference>
<protein>
    <submittedName>
        <fullName evidence="4">Cocaine esterase</fullName>
        <ecNumber evidence="4">3.1.1.84</ecNumber>
    </submittedName>
</protein>